<dbReference type="InterPro" id="IPR000515">
    <property type="entry name" value="MetI-like"/>
</dbReference>
<dbReference type="CDD" id="cd06261">
    <property type="entry name" value="TM_PBP2"/>
    <property type="match status" value="2"/>
</dbReference>
<keyword evidence="7 8" id="KW-0472">Membrane</keyword>
<keyword evidence="3" id="KW-1003">Cell membrane</keyword>
<feature type="transmembrane region" description="Helical" evidence="8">
    <location>
        <begin position="518"/>
        <end position="539"/>
    </location>
</feature>
<dbReference type="PANTHER" id="PTHR43357">
    <property type="entry name" value="INNER MEMBRANE ABC TRANSPORTER PERMEASE PROTEIN YDCV"/>
    <property type="match status" value="1"/>
</dbReference>
<dbReference type="SUPFAM" id="SSF161098">
    <property type="entry name" value="MetI-like"/>
    <property type="match status" value="2"/>
</dbReference>
<feature type="transmembrane region" description="Helical" evidence="8">
    <location>
        <begin position="137"/>
        <end position="155"/>
    </location>
</feature>
<dbReference type="GO" id="GO:0005886">
    <property type="term" value="C:plasma membrane"/>
    <property type="evidence" value="ECO:0007669"/>
    <property type="project" value="UniProtKB-SubCell"/>
</dbReference>
<dbReference type="Pfam" id="PF00528">
    <property type="entry name" value="BPD_transp_1"/>
    <property type="match status" value="2"/>
</dbReference>
<accession>R7AZU0</accession>
<dbReference type="Gene3D" id="1.10.3720.10">
    <property type="entry name" value="MetI-like"/>
    <property type="match status" value="2"/>
</dbReference>
<evidence type="ECO:0000256" key="1">
    <source>
        <dbReference type="ARBA" id="ARBA00004429"/>
    </source>
</evidence>
<evidence type="ECO:0000256" key="5">
    <source>
        <dbReference type="ARBA" id="ARBA00022692"/>
    </source>
</evidence>
<feature type="domain" description="ABC transmembrane type-1" evidence="9">
    <location>
        <begin position="59"/>
        <end position="259"/>
    </location>
</feature>
<feature type="transmembrane region" description="Helical" evidence="8">
    <location>
        <begin position="348"/>
        <end position="368"/>
    </location>
</feature>
<evidence type="ECO:0000256" key="3">
    <source>
        <dbReference type="ARBA" id="ARBA00022475"/>
    </source>
</evidence>
<feature type="transmembrane region" description="Helical" evidence="8">
    <location>
        <begin position="63"/>
        <end position="86"/>
    </location>
</feature>
<feature type="domain" description="ABC transmembrane type-1" evidence="9">
    <location>
        <begin position="344"/>
        <end position="536"/>
    </location>
</feature>
<keyword evidence="2 8" id="KW-0813">Transport</keyword>
<keyword evidence="5 8" id="KW-0812">Transmembrane</keyword>
<feature type="transmembrane region" description="Helical" evidence="8">
    <location>
        <begin position="237"/>
        <end position="258"/>
    </location>
</feature>
<comment type="subcellular location">
    <subcellularLocation>
        <location evidence="1">Cell inner membrane</location>
        <topology evidence="1">Multi-pass membrane protein</topology>
    </subcellularLocation>
    <subcellularLocation>
        <location evidence="8">Cell membrane</location>
        <topology evidence="8">Multi-pass membrane protein</topology>
    </subcellularLocation>
</comment>
<keyword evidence="6 8" id="KW-1133">Transmembrane helix</keyword>
<evidence type="ECO:0000256" key="7">
    <source>
        <dbReference type="ARBA" id="ARBA00023136"/>
    </source>
</evidence>
<dbReference type="AlphaFoldDB" id="R7AZU0"/>
<feature type="transmembrane region" description="Helical" evidence="8">
    <location>
        <begin position="287"/>
        <end position="306"/>
    </location>
</feature>
<feature type="transmembrane region" description="Helical" evidence="8">
    <location>
        <begin position="380"/>
        <end position="404"/>
    </location>
</feature>
<feature type="transmembrane region" description="Helical" evidence="8">
    <location>
        <begin position="410"/>
        <end position="429"/>
    </location>
</feature>
<dbReference type="PANTHER" id="PTHR43357:SF3">
    <property type="entry name" value="FE(3+)-TRANSPORT SYSTEM PERMEASE PROTEIN FBPB 2"/>
    <property type="match status" value="1"/>
</dbReference>
<evidence type="ECO:0000313" key="11">
    <source>
        <dbReference type="Proteomes" id="UP000018141"/>
    </source>
</evidence>
<feature type="transmembrane region" description="Helical" evidence="8">
    <location>
        <begin position="9"/>
        <end position="27"/>
    </location>
</feature>
<feature type="transmembrane region" description="Helical" evidence="8">
    <location>
        <begin position="464"/>
        <end position="486"/>
    </location>
</feature>
<feature type="transmembrane region" description="Helical" evidence="8">
    <location>
        <begin position="192"/>
        <end position="217"/>
    </location>
</feature>
<organism evidence="10 11">
    <name type="scientific">Bacteroides pectinophilus CAG:437</name>
    <dbReference type="NCBI Taxonomy" id="1263051"/>
    <lineage>
        <taxon>Bacteria</taxon>
        <taxon>Bacillati</taxon>
        <taxon>Bacillota</taxon>
        <taxon>Clostridia</taxon>
        <taxon>Eubacteriales</taxon>
    </lineage>
</organism>
<dbReference type="Proteomes" id="UP000018141">
    <property type="component" value="Unassembled WGS sequence"/>
</dbReference>
<comment type="caution">
    <text evidence="10">The sequence shown here is derived from an EMBL/GenBank/DDBJ whole genome shotgun (WGS) entry which is preliminary data.</text>
</comment>
<evidence type="ECO:0000259" key="9">
    <source>
        <dbReference type="PROSITE" id="PS50928"/>
    </source>
</evidence>
<dbReference type="InterPro" id="IPR035906">
    <property type="entry name" value="MetI-like_sf"/>
</dbReference>
<feature type="transmembrane region" description="Helical" evidence="8">
    <location>
        <begin position="98"/>
        <end position="117"/>
    </location>
</feature>
<evidence type="ECO:0000256" key="6">
    <source>
        <dbReference type="ARBA" id="ARBA00022989"/>
    </source>
</evidence>
<evidence type="ECO:0000256" key="2">
    <source>
        <dbReference type="ARBA" id="ARBA00022448"/>
    </source>
</evidence>
<evidence type="ECO:0000313" key="10">
    <source>
        <dbReference type="EMBL" id="CDD55537.1"/>
    </source>
</evidence>
<proteinExistence type="inferred from homology"/>
<name>R7AZU0_9FIRM</name>
<protein>
    <recommendedName>
        <fullName evidence="9">ABC transmembrane type-1 domain-containing protein</fullName>
    </recommendedName>
</protein>
<dbReference type="EMBL" id="CBHH010000010">
    <property type="protein sequence ID" value="CDD55537.1"/>
    <property type="molecule type" value="Genomic_DNA"/>
</dbReference>
<sequence length="549" mass="60555">MKNKIRRYIKYAVGIVFVFLLFLWPLLNMFSEAFIAKDEGFTCAYFANVLSDAGFAKVISNTLLINICSMVLAGIVGVLLAYVMAYTDIAFKNILHKLLLIPLFIPSYIVTLAWMQMCMKNGLLYQLTHFELYSYKGIILMFTVCQYPIVYLMCLSHFRRIPRELEQAAVVSGCGRVKAFFKVVLPITKITIVNAMLLVFLSCLDNFGIVAFIGIPANINVLSTDIYKTIVSSTKDSYNIAAVKGIVLSVLAVIMMLATQWLSGNNKAGNCEKEDMEPRIMLGKWKFVLAGIMSCFIGLFNIVPLIKLVSSALTKGQGVKLSLKTMCFDNFFKVLRNVKSMNGIKNSIFLALAAVLLCTVIGITISYLSEYKKDRIASGIQAVVTFPYSIPGIILGLAIILTYAGSFHGFTIYGTIWILLLSYVTRFTAVSLRYANSAFAQLDSSMDEAAQISGANNYVKWKKVIIPLSMGTISAGMGLVMIYSMMELTTSSLLWSGGTETIGVVIFNFTSAGLSNMASAYSSIIMIGVCAAALLLKVIDKSVRIIRRR</sequence>
<comment type="similarity">
    <text evidence="8">Belongs to the binding-protein-dependent transport system permease family.</text>
</comment>
<dbReference type="GO" id="GO:0055085">
    <property type="term" value="P:transmembrane transport"/>
    <property type="evidence" value="ECO:0007669"/>
    <property type="project" value="InterPro"/>
</dbReference>
<evidence type="ECO:0000256" key="8">
    <source>
        <dbReference type="RuleBase" id="RU363032"/>
    </source>
</evidence>
<dbReference type="PROSITE" id="PS50928">
    <property type="entry name" value="ABC_TM1"/>
    <property type="match status" value="2"/>
</dbReference>
<keyword evidence="4" id="KW-0997">Cell inner membrane</keyword>
<evidence type="ECO:0000256" key="4">
    <source>
        <dbReference type="ARBA" id="ARBA00022519"/>
    </source>
</evidence>
<reference evidence="10" key="1">
    <citation type="submission" date="2012-11" db="EMBL/GenBank/DDBJ databases">
        <title>Dependencies among metagenomic species, viruses, plasmids and units of genetic variation.</title>
        <authorList>
            <person name="Nielsen H.B."/>
            <person name="Almeida M."/>
            <person name="Juncker A.S."/>
            <person name="Rasmussen S."/>
            <person name="Li J."/>
            <person name="Sunagawa S."/>
            <person name="Plichta D."/>
            <person name="Gautier L."/>
            <person name="Le Chatelier E."/>
            <person name="Peletier E."/>
            <person name="Bonde I."/>
            <person name="Nielsen T."/>
            <person name="Manichanh C."/>
            <person name="Arumugam M."/>
            <person name="Batto J."/>
            <person name="Santos M.B.Q.D."/>
            <person name="Blom N."/>
            <person name="Borruel N."/>
            <person name="Burgdorf K.S."/>
            <person name="Boumezbeur F."/>
            <person name="Casellas F."/>
            <person name="Dore J."/>
            <person name="Guarner F."/>
            <person name="Hansen T."/>
            <person name="Hildebrand F."/>
            <person name="Kaas R.S."/>
            <person name="Kennedy S."/>
            <person name="Kristiansen K."/>
            <person name="Kultima J.R."/>
            <person name="Leonard P."/>
            <person name="Levenez F."/>
            <person name="Lund O."/>
            <person name="Moumen B."/>
            <person name="Le Paslier D."/>
            <person name="Pons N."/>
            <person name="Pedersen O."/>
            <person name="Prifti E."/>
            <person name="Qin J."/>
            <person name="Raes J."/>
            <person name="Tap J."/>
            <person name="Tims S."/>
            <person name="Ussery D.W."/>
            <person name="Yamada T."/>
            <person name="MetaHit consortium"/>
            <person name="Renault P."/>
            <person name="Sicheritz-Ponten T."/>
            <person name="Bork P."/>
            <person name="Wang J."/>
            <person name="Brunak S."/>
            <person name="Ehrlich S.D."/>
        </authorList>
    </citation>
    <scope>NUCLEOTIDE SEQUENCE [LARGE SCALE GENOMIC DNA]</scope>
</reference>
<gene>
    <name evidence="10" type="ORF">BN656_00336</name>
</gene>